<dbReference type="GO" id="GO:0051560">
    <property type="term" value="P:mitochondrial calcium ion homeostasis"/>
    <property type="evidence" value="ECO:0007669"/>
    <property type="project" value="InterPro"/>
</dbReference>
<keyword evidence="5" id="KW-0107">Calcium channel</keyword>
<reference evidence="18 19" key="1">
    <citation type="journal article" date="2016" name="DNA Res.">
        <title>The draft genome of MD-2 pineapple using hybrid error correction of long reads.</title>
        <authorList>
            <person name="Redwan R.M."/>
            <person name="Saidin A."/>
            <person name="Kumar S.V."/>
        </authorList>
    </citation>
    <scope>NUCLEOTIDE SEQUENCE [LARGE SCALE GENOMIC DNA]</scope>
    <source>
        <strain evidence="19">cv. MD2</strain>
        <tissue evidence="18">Leaf</tissue>
    </source>
</reference>
<comment type="caution">
    <text evidence="18">The sequence shown here is derived from an EMBL/GenBank/DDBJ whole genome shotgun (WGS) entry which is preliminary data.</text>
</comment>
<protein>
    <submittedName>
        <fullName evidence="18">Calcium uniporter protein 5, mitochondrial</fullName>
    </submittedName>
</protein>
<dbReference type="GO" id="GO:0015292">
    <property type="term" value="F:uniporter activity"/>
    <property type="evidence" value="ECO:0007669"/>
    <property type="project" value="TreeGrafter"/>
</dbReference>
<dbReference type="EMBL" id="LSRQ01000395">
    <property type="protein sequence ID" value="OAY83104.1"/>
    <property type="molecule type" value="Genomic_DNA"/>
</dbReference>
<feature type="domain" description="Calcium uniporter protein C-terminal" evidence="17">
    <location>
        <begin position="284"/>
        <end position="328"/>
    </location>
</feature>
<dbReference type="Proteomes" id="UP000092600">
    <property type="component" value="Unassembled WGS sequence"/>
</dbReference>
<feature type="compositionally biased region" description="Low complexity" evidence="15">
    <location>
        <begin position="116"/>
        <end position="132"/>
    </location>
</feature>
<dbReference type="PANTHER" id="PTHR13462">
    <property type="entry name" value="CALCIUM UNIPORTER PROTEIN, MITOCHONDRIAL"/>
    <property type="match status" value="1"/>
</dbReference>
<feature type="compositionally biased region" description="Basic residues" evidence="15">
    <location>
        <begin position="105"/>
        <end position="115"/>
    </location>
</feature>
<keyword evidence="11" id="KW-0496">Mitochondrion</keyword>
<keyword evidence="6 16" id="KW-0812">Transmembrane</keyword>
<evidence type="ECO:0000256" key="7">
    <source>
        <dbReference type="ARBA" id="ARBA00022792"/>
    </source>
</evidence>
<feature type="transmembrane region" description="Helical" evidence="16">
    <location>
        <begin position="174"/>
        <end position="193"/>
    </location>
</feature>
<dbReference type="InterPro" id="IPR006769">
    <property type="entry name" value="MCU_C"/>
</dbReference>
<dbReference type="InterPro" id="IPR039055">
    <property type="entry name" value="MCU_fam"/>
</dbReference>
<evidence type="ECO:0000256" key="3">
    <source>
        <dbReference type="ARBA" id="ARBA00022448"/>
    </source>
</evidence>
<feature type="region of interest" description="Disordered" evidence="15">
    <location>
        <begin position="30"/>
        <end position="59"/>
    </location>
</feature>
<evidence type="ECO:0000256" key="11">
    <source>
        <dbReference type="ARBA" id="ARBA00023128"/>
    </source>
</evidence>
<name>A0A199W1E5_ANACO</name>
<evidence type="ECO:0000256" key="10">
    <source>
        <dbReference type="ARBA" id="ARBA00023065"/>
    </source>
</evidence>
<dbReference type="Pfam" id="PF04678">
    <property type="entry name" value="MCU"/>
    <property type="match status" value="2"/>
</dbReference>
<gene>
    <name evidence="18" type="ORF">ACMD2_16104</name>
</gene>
<keyword evidence="12 16" id="KW-0472">Membrane</keyword>
<feature type="transmembrane region" description="Helical" evidence="16">
    <location>
        <begin position="315"/>
        <end position="339"/>
    </location>
</feature>
<dbReference type="AlphaFoldDB" id="A0A199W1E5"/>
<dbReference type="GO" id="GO:1990246">
    <property type="term" value="C:uniplex complex"/>
    <property type="evidence" value="ECO:0007669"/>
    <property type="project" value="TreeGrafter"/>
</dbReference>
<keyword evidence="7" id="KW-0999">Mitochondrion inner membrane</keyword>
<sequence length="408" mass="45727">MWLRSSASRLLPRGVPGALRAAAEHTTLLRRASSAAPAPDLGRGGGGGGEEGEEERLSPAEARRLVRLVDVEALKRRIRERGGDGEVIGYSELLDSCEGAGGRAPARRPPRRCAHSMRPGSSSSSATRSISTPRRRAVPLALAPEDDPRREELKQLQQKKEEIDGLAHKQVRRILWSGLGFFVAQIGVFFRLTFWEFSWDVMEPIAFFATTSGLLVGYSYFLITSRDPTYQDFMERLFCSRQKKLYQKQNFDVERYIELQKHCRGPWDKMVVDLVRRAVPLALAPEDDPRREELKQLQQKKEEIDGLAHKQVRRILWSGLGFFVAQSACSFGYVLGVLVGRNGADSVLCHHQRPPRRLQLFPDNIEGPDLSGLHGTAFLLAAEKALPEAEFRRGEVHRAAEALQRSLG</sequence>
<evidence type="ECO:0000313" key="19">
    <source>
        <dbReference type="Proteomes" id="UP000092600"/>
    </source>
</evidence>
<feature type="domain" description="Calcium uniporter protein C-terminal" evidence="17">
    <location>
        <begin position="142"/>
        <end position="259"/>
    </location>
</feature>
<feature type="transmembrane region" description="Helical" evidence="16">
    <location>
        <begin position="205"/>
        <end position="223"/>
    </location>
</feature>
<accession>A0A199W1E5</accession>
<keyword evidence="3" id="KW-0813">Transport</keyword>
<evidence type="ECO:0000256" key="2">
    <source>
        <dbReference type="ARBA" id="ARBA00005653"/>
    </source>
</evidence>
<evidence type="ECO:0000256" key="14">
    <source>
        <dbReference type="ARBA" id="ARBA00036634"/>
    </source>
</evidence>
<organism evidence="18 19">
    <name type="scientific">Ananas comosus</name>
    <name type="common">Pineapple</name>
    <name type="synonym">Ananas ananas</name>
    <dbReference type="NCBI Taxonomy" id="4615"/>
    <lineage>
        <taxon>Eukaryota</taxon>
        <taxon>Viridiplantae</taxon>
        <taxon>Streptophyta</taxon>
        <taxon>Embryophyta</taxon>
        <taxon>Tracheophyta</taxon>
        <taxon>Spermatophyta</taxon>
        <taxon>Magnoliopsida</taxon>
        <taxon>Liliopsida</taxon>
        <taxon>Poales</taxon>
        <taxon>Bromeliaceae</taxon>
        <taxon>Bromelioideae</taxon>
        <taxon>Ananas</taxon>
    </lineage>
</organism>
<feature type="region of interest" description="Disordered" evidence="15">
    <location>
        <begin position="98"/>
        <end position="150"/>
    </location>
</feature>
<evidence type="ECO:0000256" key="15">
    <source>
        <dbReference type="SAM" id="MobiDB-lite"/>
    </source>
</evidence>
<proteinExistence type="inferred from homology"/>
<evidence type="ECO:0000256" key="6">
    <source>
        <dbReference type="ARBA" id="ARBA00022692"/>
    </source>
</evidence>
<evidence type="ECO:0000256" key="9">
    <source>
        <dbReference type="ARBA" id="ARBA00022989"/>
    </source>
</evidence>
<keyword evidence="9 16" id="KW-1133">Transmembrane helix</keyword>
<dbReference type="GO" id="GO:0036444">
    <property type="term" value="P:calcium import into the mitochondrion"/>
    <property type="evidence" value="ECO:0007669"/>
    <property type="project" value="TreeGrafter"/>
</dbReference>
<keyword evidence="10" id="KW-0406">Ion transport</keyword>
<evidence type="ECO:0000256" key="5">
    <source>
        <dbReference type="ARBA" id="ARBA00022673"/>
    </source>
</evidence>
<keyword evidence="13" id="KW-0407">Ion channel</keyword>
<evidence type="ECO:0000256" key="16">
    <source>
        <dbReference type="SAM" id="Phobius"/>
    </source>
</evidence>
<dbReference type="PANTHER" id="PTHR13462:SF10">
    <property type="entry name" value="CALCIUM UNIPORTER PROTEIN, MITOCHONDRIAL"/>
    <property type="match status" value="1"/>
</dbReference>
<dbReference type="GO" id="GO:0005262">
    <property type="term" value="F:calcium channel activity"/>
    <property type="evidence" value="ECO:0007669"/>
    <property type="project" value="UniProtKB-KW"/>
</dbReference>
<evidence type="ECO:0000256" key="13">
    <source>
        <dbReference type="ARBA" id="ARBA00023303"/>
    </source>
</evidence>
<evidence type="ECO:0000256" key="8">
    <source>
        <dbReference type="ARBA" id="ARBA00022837"/>
    </source>
</evidence>
<dbReference type="STRING" id="4615.A0A199W1E5"/>
<evidence type="ECO:0000313" key="18">
    <source>
        <dbReference type="EMBL" id="OAY83104.1"/>
    </source>
</evidence>
<comment type="catalytic activity">
    <reaction evidence="14">
        <text>Ca(2+)(in) = Ca(2+)(out)</text>
        <dbReference type="Rhea" id="RHEA:29671"/>
        <dbReference type="ChEBI" id="CHEBI:29108"/>
    </reaction>
</comment>
<evidence type="ECO:0000256" key="12">
    <source>
        <dbReference type="ARBA" id="ARBA00023136"/>
    </source>
</evidence>
<evidence type="ECO:0000256" key="4">
    <source>
        <dbReference type="ARBA" id="ARBA00022568"/>
    </source>
</evidence>
<evidence type="ECO:0000259" key="17">
    <source>
        <dbReference type="Pfam" id="PF04678"/>
    </source>
</evidence>
<keyword evidence="4" id="KW-0109">Calcium transport</keyword>
<keyword evidence="8" id="KW-0106">Calcium</keyword>
<comment type="similarity">
    <text evidence="2">Belongs to the MCU (TC 1.A.77) family.</text>
</comment>
<evidence type="ECO:0000256" key="1">
    <source>
        <dbReference type="ARBA" id="ARBA00004448"/>
    </source>
</evidence>
<comment type="subcellular location">
    <subcellularLocation>
        <location evidence="1">Mitochondrion inner membrane</location>
        <topology evidence="1">Multi-pass membrane protein</topology>
    </subcellularLocation>
</comment>